<feature type="compositionally biased region" description="Polar residues" evidence="2">
    <location>
        <begin position="443"/>
        <end position="459"/>
    </location>
</feature>
<dbReference type="SUPFAM" id="SSF103657">
    <property type="entry name" value="BAR/IMD domain-like"/>
    <property type="match status" value="1"/>
</dbReference>
<feature type="region of interest" description="Disordered" evidence="2">
    <location>
        <begin position="413"/>
        <end position="487"/>
    </location>
</feature>
<organism evidence="4 6">
    <name type="scientific">Alternaria alternata</name>
    <name type="common">Alternaria rot fungus</name>
    <name type="synonym">Torula alternata</name>
    <dbReference type="NCBI Taxonomy" id="5599"/>
    <lineage>
        <taxon>Eukaryota</taxon>
        <taxon>Fungi</taxon>
        <taxon>Dikarya</taxon>
        <taxon>Ascomycota</taxon>
        <taxon>Pezizomycotina</taxon>
        <taxon>Dothideomycetes</taxon>
        <taxon>Pleosporomycetidae</taxon>
        <taxon>Pleosporales</taxon>
        <taxon>Pleosporineae</taxon>
        <taxon>Pleosporaceae</taxon>
        <taxon>Alternaria</taxon>
        <taxon>Alternaria sect. Alternaria</taxon>
        <taxon>Alternaria alternata complex</taxon>
    </lineage>
</organism>
<dbReference type="RefSeq" id="XP_018379086.1">
    <property type="nucleotide sequence ID" value="XM_018527834.1"/>
</dbReference>
<dbReference type="SUPFAM" id="SSF50729">
    <property type="entry name" value="PH domain-like"/>
    <property type="match status" value="1"/>
</dbReference>
<evidence type="ECO:0000313" key="7">
    <source>
        <dbReference type="Proteomes" id="UP000291422"/>
    </source>
</evidence>
<dbReference type="InterPro" id="IPR001849">
    <property type="entry name" value="PH_domain"/>
</dbReference>
<feature type="compositionally biased region" description="Low complexity" evidence="2">
    <location>
        <begin position="461"/>
        <end position="472"/>
    </location>
</feature>
<dbReference type="Proteomes" id="UP000077248">
    <property type="component" value="Unassembled WGS sequence"/>
</dbReference>
<protein>
    <recommendedName>
        <fullName evidence="3">PH domain-containing protein</fullName>
    </recommendedName>
</protein>
<dbReference type="Gene3D" id="2.30.29.30">
    <property type="entry name" value="Pleckstrin-homology domain (PH domain)/Phosphotyrosine-binding domain (PTB)"/>
    <property type="match status" value="1"/>
</dbReference>
<dbReference type="OMA" id="KVGNAFH"/>
<dbReference type="GeneID" id="29113428"/>
<dbReference type="CDD" id="cd13311">
    <property type="entry name" value="PH_Slm1"/>
    <property type="match status" value="1"/>
</dbReference>
<evidence type="ECO:0000313" key="6">
    <source>
        <dbReference type="Proteomes" id="UP000077248"/>
    </source>
</evidence>
<dbReference type="Pfam" id="PF20400">
    <property type="entry name" value="BAR_4"/>
    <property type="match status" value="1"/>
</dbReference>
<dbReference type="Proteomes" id="UP000291422">
    <property type="component" value="Unassembled WGS sequence"/>
</dbReference>
<accession>A0A177D1W5</accession>
<dbReference type="SMART" id="SM00233">
    <property type="entry name" value="PH"/>
    <property type="match status" value="1"/>
</dbReference>
<evidence type="ECO:0000259" key="3">
    <source>
        <dbReference type="PROSITE" id="PS50003"/>
    </source>
</evidence>
<keyword evidence="1" id="KW-0597">Phosphoprotein</keyword>
<dbReference type="AlphaFoldDB" id="A0A177D1W5"/>
<dbReference type="PROSITE" id="PS50003">
    <property type="entry name" value="PH_DOMAIN"/>
    <property type="match status" value="1"/>
</dbReference>
<feature type="compositionally biased region" description="Polar residues" evidence="2">
    <location>
        <begin position="1"/>
        <end position="19"/>
    </location>
</feature>
<sequence length="487" mass="53509">MSAPTSATSEMPTRSLTNRSADEDAIPGEDTSEVTKLFAERLQAWKHAVAYLEDYVTATEKTNHAHGKEYERVLKTVKDPLKEGHHFDQSLGGVAGMFENIRSNTQGISNQHYETAKQLKGAVLPIFDRLHTEIKNKSKELTKGAGKGSKAVDKARQHTQKHIELLGQHTAVFDSHSGNMKATDDPYILQRGVNHRLHKQVQEENNNRQDLISVQNSFAQFEAHIIQTIQHGMGQFLQVVNTQAEHTKAAYSDMVGTSQRIPLDFEWNGFIQRNNTVLIDPSAPARNVSDISFPNQNHRSTQPLISGSLEKKGKIMRSYDTNYYVVTPSKFLHEFKTDDDFAKDPVPELSLYIPDCVIGAVNGQKFNVKGKDVSKGKIGGAFSMTHEFAFKAHTPQAAEQWWDVIRQAAGKVTNEAPSSVPTSPVSGDTSPQNMFPEEKTQPAPIQTQGLEKTGTNVTDHASAPGSAVPGSATTAPSSAVPGEPGKY</sequence>
<dbReference type="EMBL" id="KV441507">
    <property type="protein sequence ID" value="OAG13665.1"/>
    <property type="molecule type" value="Genomic_DNA"/>
</dbReference>
<reference evidence="4 6" key="1">
    <citation type="submission" date="2016-05" db="EMBL/GenBank/DDBJ databases">
        <title>Comparative analysis of secretome profiles of manganese(II)-oxidizing ascomycete fungi.</title>
        <authorList>
            <consortium name="DOE Joint Genome Institute"/>
            <person name="Zeiner C.A."/>
            <person name="Purvine S.O."/>
            <person name="Zink E.M."/>
            <person name="Wu S."/>
            <person name="Pasa-Tolic L."/>
            <person name="Chaput D.L."/>
            <person name="Haridas S."/>
            <person name="Grigoriev I.V."/>
            <person name="Santelli C.M."/>
            <person name="Hansel C.M."/>
        </authorList>
    </citation>
    <scope>NUCLEOTIDE SEQUENCE [LARGE SCALE GENOMIC DNA]</scope>
    <source>
        <strain evidence="4 6">SRC1lrK2f</strain>
    </source>
</reference>
<dbReference type="InterPro" id="IPR043453">
    <property type="entry name" value="Slm1_PH"/>
</dbReference>
<dbReference type="VEuPathDB" id="FungiDB:CC77DRAFT_1055385"/>
<dbReference type="InterPro" id="IPR027267">
    <property type="entry name" value="AH/BAR_dom_sf"/>
</dbReference>
<dbReference type="InterPro" id="IPR046869">
    <property type="entry name" value="SLM1/RGC1-like_PH"/>
</dbReference>
<evidence type="ECO:0000256" key="2">
    <source>
        <dbReference type="SAM" id="MobiDB-lite"/>
    </source>
</evidence>
<dbReference type="InterPro" id="IPR011993">
    <property type="entry name" value="PH-like_dom_sf"/>
</dbReference>
<name>A0A177D1W5_ALTAL</name>
<feature type="domain" description="PH" evidence="3">
    <location>
        <begin position="302"/>
        <end position="410"/>
    </location>
</feature>
<dbReference type="KEGG" id="aalt:CC77DRAFT_1055385"/>
<evidence type="ECO:0000313" key="5">
    <source>
        <dbReference type="EMBL" id="RYN78643.1"/>
    </source>
</evidence>
<dbReference type="Gene3D" id="1.20.1270.60">
    <property type="entry name" value="Arfaptin homology (AH) domain/BAR domain"/>
    <property type="match status" value="1"/>
</dbReference>
<feature type="region of interest" description="Disordered" evidence="2">
    <location>
        <begin position="1"/>
        <end position="29"/>
    </location>
</feature>
<dbReference type="EMBL" id="PDXD01000007">
    <property type="protein sequence ID" value="RYN78643.1"/>
    <property type="molecule type" value="Genomic_DNA"/>
</dbReference>
<dbReference type="PANTHER" id="PTHR31941:SF1">
    <property type="entry name" value="CYTOSKELETAL SIGNALING PROTEIN SLM1"/>
    <property type="match status" value="1"/>
</dbReference>
<gene>
    <name evidence="5" type="ORF">AA0117_g4211</name>
    <name evidence="4" type="ORF">CC77DRAFT_1055385</name>
</gene>
<dbReference type="InterPro" id="IPR046868">
    <property type="entry name" value="BAR_4"/>
</dbReference>
<dbReference type="STRING" id="5599.A0A177D1W5"/>
<evidence type="ECO:0000313" key="4">
    <source>
        <dbReference type="EMBL" id="OAG13665.1"/>
    </source>
</evidence>
<reference evidence="5" key="3">
    <citation type="journal article" date="2019" name="J. ISSAAS">
        <title>Genomics, evolutionary history and diagnostics of the Alternaria alternata species group including apple and Asian pear pathotypes.</title>
        <authorList>
            <person name="Armitage A.D."/>
            <person name="Cockerton H.M."/>
            <person name="Sreenivasaprasad S."/>
            <person name="Woodhall J."/>
            <person name="Lane C."/>
            <person name="Harrison R.J."/>
            <person name="Clarkson J.P."/>
        </authorList>
    </citation>
    <scope>NUCLEOTIDE SEQUENCE</scope>
    <source>
        <strain evidence="5">FERA 1177</strain>
    </source>
</reference>
<dbReference type="Pfam" id="PF20399">
    <property type="entry name" value="PH_20"/>
    <property type="match status" value="1"/>
</dbReference>
<feature type="compositionally biased region" description="Polar residues" evidence="2">
    <location>
        <begin position="415"/>
        <end position="433"/>
    </location>
</feature>
<keyword evidence="6" id="KW-1185">Reference proteome</keyword>
<evidence type="ECO:0000256" key="1">
    <source>
        <dbReference type="ARBA" id="ARBA00022553"/>
    </source>
</evidence>
<proteinExistence type="predicted"/>
<dbReference type="PANTHER" id="PTHR31941">
    <property type="entry name" value="CYTOSKELETAL SIGNALING PROTEIN SLM1"/>
    <property type="match status" value="1"/>
</dbReference>
<reference evidence="7" key="2">
    <citation type="journal article" date="2019" name="bioRxiv">
        <title>Genomics, evolutionary history and diagnostics of the Alternaria alternata species group including apple and Asian pear pathotypes.</title>
        <authorList>
            <person name="Armitage A.D."/>
            <person name="Cockerton H.M."/>
            <person name="Sreenivasaprasad S."/>
            <person name="Woodhall J.W."/>
            <person name="Lane C.R."/>
            <person name="Harrison R.J."/>
            <person name="Clarkson J.P."/>
        </authorList>
    </citation>
    <scope>NUCLEOTIDE SEQUENCE [LARGE SCALE GENOMIC DNA]</scope>
    <source>
        <strain evidence="7">FERA 1177</strain>
    </source>
</reference>